<dbReference type="EMBL" id="JAAAMV010000017">
    <property type="protein sequence ID" value="NBD25823.1"/>
    <property type="molecule type" value="Genomic_DNA"/>
</dbReference>
<accession>A0ABW9XT26</accession>
<dbReference type="InterPro" id="IPR046064">
    <property type="entry name" value="DUF6022"/>
</dbReference>
<dbReference type="RefSeq" id="WP_161744632.1">
    <property type="nucleotide sequence ID" value="NZ_JAAAMV010000017.1"/>
</dbReference>
<evidence type="ECO:0000313" key="1">
    <source>
        <dbReference type="EMBL" id="NBD25823.1"/>
    </source>
</evidence>
<reference evidence="1 2" key="1">
    <citation type="submission" date="2020-01" db="EMBL/GenBank/DDBJ databases">
        <title>Paenibacillus soybeanensis sp. nov. isolated from the nodules of soybean (Glycine max(L.) Merr).</title>
        <authorList>
            <person name="Wang H."/>
        </authorList>
    </citation>
    <scope>NUCLEOTIDE SEQUENCE [LARGE SCALE GENOMIC DNA]</scope>
    <source>
        <strain evidence="1 2">T1</strain>
    </source>
</reference>
<comment type="caution">
    <text evidence="1">The sequence shown here is derived from an EMBL/GenBank/DDBJ whole genome shotgun (WGS) entry which is preliminary data.</text>
</comment>
<dbReference type="Pfam" id="PF19486">
    <property type="entry name" value="DUF6022"/>
    <property type="match status" value="1"/>
</dbReference>
<name>A0ABW9XT26_9BACL</name>
<protein>
    <submittedName>
        <fullName evidence="1">Uncharacterized protein</fullName>
    </submittedName>
</protein>
<gene>
    <name evidence="1" type="ORF">GT019_18275</name>
</gene>
<organism evidence="1 2">
    <name type="scientific">Paenibacillus glycinis</name>
    <dbReference type="NCBI Taxonomy" id="2697035"/>
    <lineage>
        <taxon>Bacteria</taxon>
        <taxon>Bacillati</taxon>
        <taxon>Bacillota</taxon>
        <taxon>Bacilli</taxon>
        <taxon>Bacillales</taxon>
        <taxon>Paenibacillaceae</taxon>
        <taxon>Paenibacillus</taxon>
    </lineage>
</organism>
<proteinExistence type="predicted"/>
<keyword evidence="2" id="KW-1185">Reference proteome</keyword>
<dbReference type="Proteomes" id="UP000665561">
    <property type="component" value="Unassembled WGS sequence"/>
</dbReference>
<sequence>MKASTIEAITRMAGETLARAWRAVFEDRHDELTEMFAAHGDRAYGVWIQRFMLPVAARLAEDGYDIKPGFNRKDSVENWGPPEERERCAWYVVRTADGDALGTMVLQVYHSHRSFRLPCAPRLLALEATEREAIVAALSDPSFRIRWDLPQERLPLKEPQGETARQSFEYATDTSFGDGLKPGDDGQLHGWNLDDALGRWGRYGWELVSVVPASGRLVAFFRRPCSD</sequence>
<evidence type="ECO:0000313" key="2">
    <source>
        <dbReference type="Proteomes" id="UP000665561"/>
    </source>
</evidence>